<keyword evidence="1" id="KW-0813">Transport</keyword>
<dbReference type="PANTHER" id="PTHR47366">
    <property type="entry name" value="TWO-ON-TWO HEMOGLOBIN-3"/>
    <property type="match status" value="1"/>
</dbReference>
<dbReference type="GO" id="GO:0019825">
    <property type="term" value="F:oxygen binding"/>
    <property type="evidence" value="ECO:0007669"/>
    <property type="project" value="InterPro"/>
</dbReference>
<evidence type="ECO:0000256" key="1">
    <source>
        <dbReference type="ARBA" id="ARBA00022448"/>
    </source>
</evidence>
<proteinExistence type="inferred from homology"/>
<sequence length="145" mass="16305">MPENASTAFERIGGQKAVDALVDVFYRNMESFPEARGIRAMHAEDLEPTRAALKTYLAEWLGGPRDYSAKKGHPRMRMRHAHLRIGLAERDAWLSCMNAALVETIADEPMRHRIGEDLAKLADWMRNDPGNPHDSRHATADSAKV</sequence>
<protein>
    <submittedName>
        <fullName evidence="7">Globin</fullName>
    </submittedName>
</protein>
<dbReference type="Gene3D" id="1.10.490.10">
    <property type="entry name" value="Globins"/>
    <property type="match status" value="1"/>
</dbReference>
<dbReference type="GO" id="GO:0020037">
    <property type="term" value="F:heme binding"/>
    <property type="evidence" value="ECO:0007669"/>
    <property type="project" value="InterPro"/>
</dbReference>
<dbReference type="GO" id="GO:0005344">
    <property type="term" value="F:oxygen carrier activity"/>
    <property type="evidence" value="ECO:0007669"/>
    <property type="project" value="InterPro"/>
</dbReference>
<dbReference type="InterPro" id="IPR044203">
    <property type="entry name" value="GlbO/GLB3-like"/>
</dbReference>
<dbReference type="STRING" id="655015.B1812_07870"/>
<keyword evidence="3" id="KW-0479">Metal-binding</keyword>
<dbReference type="Proteomes" id="UP000193978">
    <property type="component" value="Chromosome"/>
</dbReference>
<dbReference type="AlphaFoldDB" id="A0A1W6MTR5"/>
<comment type="similarity">
    <text evidence="5">Belongs to the truncated hemoglobin family. Group II subfamily.</text>
</comment>
<dbReference type="PANTHER" id="PTHR47366:SF1">
    <property type="entry name" value="TWO-ON-TWO HEMOGLOBIN-3"/>
    <property type="match status" value="1"/>
</dbReference>
<evidence type="ECO:0000256" key="6">
    <source>
        <dbReference type="SAM" id="MobiDB-lite"/>
    </source>
</evidence>
<dbReference type="RefSeq" id="WP_085771089.1">
    <property type="nucleotide sequence ID" value="NZ_AP027149.1"/>
</dbReference>
<dbReference type="InterPro" id="IPR001486">
    <property type="entry name" value="Hemoglobin_trunc"/>
</dbReference>
<dbReference type="GO" id="GO:0046872">
    <property type="term" value="F:metal ion binding"/>
    <property type="evidence" value="ECO:0007669"/>
    <property type="project" value="UniProtKB-KW"/>
</dbReference>
<dbReference type="Pfam" id="PF01152">
    <property type="entry name" value="Bac_globin"/>
    <property type="match status" value="1"/>
</dbReference>
<keyword evidence="8" id="KW-1185">Reference proteome</keyword>
<dbReference type="CDD" id="cd14773">
    <property type="entry name" value="TrHb2_PhHbO-like_O"/>
    <property type="match status" value="1"/>
</dbReference>
<dbReference type="InterPro" id="IPR012292">
    <property type="entry name" value="Globin/Proto"/>
</dbReference>
<evidence type="ECO:0000256" key="4">
    <source>
        <dbReference type="ARBA" id="ARBA00023004"/>
    </source>
</evidence>
<dbReference type="InterPro" id="IPR009050">
    <property type="entry name" value="Globin-like_sf"/>
</dbReference>
<evidence type="ECO:0000256" key="5">
    <source>
        <dbReference type="ARBA" id="ARBA00034496"/>
    </source>
</evidence>
<dbReference type="OrthoDB" id="9790913at2"/>
<reference evidence="7 8" key="1">
    <citation type="submission" date="2017-02" db="EMBL/GenBank/DDBJ databases">
        <authorList>
            <person name="Peterson S.W."/>
        </authorList>
    </citation>
    <scope>NUCLEOTIDE SEQUENCE [LARGE SCALE GENOMIC DNA]</scope>
    <source>
        <strain evidence="7 8">S285</strain>
    </source>
</reference>
<dbReference type="SUPFAM" id="SSF46458">
    <property type="entry name" value="Globin-like"/>
    <property type="match status" value="1"/>
</dbReference>
<evidence type="ECO:0000256" key="2">
    <source>
        <dbReference type="ARBA" id="ARBA00022617"/>
    </source>
</evidence>
<evidence type="ECO:0000313" key="8">
    <source>
        <dbReference type="Proteomes" id="UP000193978"/>
    </source>
</evidence>
<name>A0A1W6MTR5_9HYPH</name>
<evidence type="ECO:0000256" key="3">
    <source>
        <dbReference type="ARBA" id="ARBA00022723"/>
    </source>
</evidence>
<dbReference type="EMBL" id="CP019948">
    <property type="protein sequence ID" value="ARN81001.1"/>
    <property type="molecule type" value="Genomic_DNA"/>
</dbReference>
<organism evidence="7 8">
    <name type="scientific">Methylocystis bryophila</name>
    <dbReference type="NCBI Taxonomy" id="655015"/>
    <lineage>
        <taxon>Bacteria</taxon>
        <taxon>Pseudomonadati</taxon>
        <taxon>Pseudomonadota</taxon>
        <taxon>Alphaproteobacteria</taxon>
        <taxon>Hyphomicrobiales</taxon>
        <taxon>Methylocystaceae</taxon>
        <taxon>Methylocystis</taxon>
    </lineage>
</organism>
<accession>A0A1W6MTR5</accession>
<gene>
    <name evidence="7" type="ORF">B1812_07870</name>
</gene>
<keyword evidence="4" id="KW-0408">Iron</keyword>
<dbReference type="KEGG" id="mbry:B1812_07870"/>
<evidence type="ECO:0000313" key="7">
    <source>
        <dbReference type="EMBL" id="ARN81001.1"/>
    </source>
</evidence>
<feature type="region of interest" description="Disordered" evidence="6">
    <location>
        <begin position="125"/>
        <end position="145"/>
    </location>
</feature>
<keyword evidence="2" id="KW-0349">Heme</keyword>